<reference evidence="8 9" key="1">
    <citation type="submission" date="2018-08" db="EMBL/GenBank/DDBJ databases">
        <title>A genome reference for cultivated species of the human gut microbiota.</title>
        <authorList>
            <person name="Zou Y."/>
            <person name="Xue W."/>
            <person name="Luo G."/>
        </authorList>
    </citation>
    <scope>NUCLEOTIDE SEQUENCE [LARGE SCALE GENOMIC DNA]</scope>
    <source>
        <strain evidence="8 9">AF24-29</strain>
    </source>
</reference>
<keyword evidence="3 5" id="KW-0698">rRNA processing</keyword>
<comment type="caution">
    <text evidence="8">The sequence shown here is derived from an EMBL/GenBank/DDBJ whole genome shotgun (WGS) entry which is preliminary data.</text>
</comment>
<dbReference type="PANTHER" id="PTHR33692:SF1">
    <property type="entry name" value="RIBOSOME MATURATION FACTOR RIMM"/>
    <property type="match status" value="1"/>
</dbReference>
<dbReference type="GO" id="GO:0006364">
    <property type="term" value="P:rRNA processing"/>
    <property type="evidence" value="ECO:0007669"/>
    <property type="project" value="UniProtKB-UniRule"/>
</dbReference>
<dbReference type="InterPro" id="IPR009000">
    <property type="entry name" value="Transl_B-barrel_sf"/>
</dbReference>
<dbReference type="PANTHER" id="PTHR33692">
    <property type="entry name" value="RIBOSOME MATURATION FACTOR RIMM"/>
    <property type="match status" value="1"/>
</dbReference>
<dbReference type="Gene3D" id="2.30.30.240">
    <property type="entry name" value="PRC-barrel domain"/>
    <property type="match status" value="1"/>
</dbReference>
<dbReference type="HAMAP" id="MF_00014">
    <property type="entry name" value="Ribosome_mat_RimM"/>
    <property type="match status" value="1"/>
</dbReference>
<dbReference type="GO" id="GO:0043022">
    <property type="term" value="F:ribosome binding"/>
    <property type="evidence" value="ECO:0007669"/>
    <property type="project" value="InterPro"/>
</dbReference>
<dbReference type="EMBL" id="QRUP01000001">
    <property type="protein sequence ID" value="RGR76970.1"/>
    <property type="molecule type" value="Genomic_DNA"/>
</dbReference>
<keyword evidence="1 5" id="KW-0963">Cytoplasm</keyword>
<evidence type="ECO:0000256" key="1">
    <source>
        <dbReference type="ARBA" id="ARBA00022490"/>
    </source>
</evidence>
<evidence type="ECO:0000256" key="2">
    <source>
        <dbReference type="ARBA" id="ARBA00022517"/>
    </source>
</evidence>
<dbReference type="InterPro" id="IPR036976">
    <property type="entry name" value="RimM_N_sf"/>
</dbReference>
<keyword evidence="9" id="KW-1185">Reference proteome</keyword>
<protein>
    <recommendedName>
        <fullName evidence="5">Ribosome maturation factor RimM</fullName>
    </recommendedName>
</protein>
<comment type="subunit">
    <text evidence="5">Binds ribosomal protein uS19.</text>
</comment>
<gene>
    <name evidence="5" type="primary">rimM</name>
    <name evidence="8" type="ORF">DWY25_01350</name>
</gene>
<keyword evidence="4 5" id="KW-0143">Chaperone</keyword>
<comment type="similarity">
    <text evidence="5">Belongs to the RimM family.</text>
</comment>
<evidence type="ECO:0000259" key="7">
    <source>
        <dbReference type="Pfam" id="PF24986"/>
    </source>
</evidence>
<evidence type="ECO:0000259" key="6">
    <source>
        <dbReference type="Pfam" id="PF01782"/>
    </source>
</evidence>
<dbReference type="AlphaFoldDB" id="A0A412G6N9"/>
<dbReference type="InterPro" id="IPR011033">
    <property type="entry name" value="PRC_barrel-like_sf"/>
</dbReference>
<dbReference type="InterPro" id="IPR011961">
    <property type="entry name" value="RimM"/>
</dbReference>
<name>A0A412G6N9_9FIRM</name>
<comment type="function">
    <text evidence="5">An accessory protein needed during the final step in the assembly of 30S ribosomal subunit, possibly for assembly of the head region. Essential for efficient processing of 16S rRNA. May be needed both before and after RbfA during the maturation of 16S rRNA. It has affinity for free ribosomal 30S subunits but not for 70S ribosomes.</text>
</comment>
<feature type="domain" description="Ribosome maturation factor RimM PRC barrel" evidence="7">
    <location>
        <begin position="111"/>
        <end position="178"/>
    </location>
</feature>
<dbReference type="Proteomes" id="UP000284178">
    <property type="component" value="Unassembled WGS sequence"/>
</dbReference>
<dbReference type="InterPro" id="IPR056792">
    <property type="entry name" value="PRC_RimM"/>
</dbReference>
<dbReference type="GO" id="GO:0005737">
    <property type="term" value="C:cytoplasm"/>
    <property type="evidence" value="ECO:0007669"/>
    <property type="project" value="UniProtKB-SubCell"/>
</dbReference>
<dbReference type="Pfam" id="PF01782">
    <property type="entry name" value="RimM"/>
    <property type="match status" value="1"/>
</dbReference>
<keyword evidence="2 5" id="KW-0690">Ribosome biogenesis</keyword>
<dbReference type="GO" id="GO:0042274">
    <property type="term" value="P:ribosomal small subunit biogenesis"/>
    <property type="evidence" value="ECO:0007669"/>
    <property type="project" value="UniProtKB-UniRule"/>
</dbReference>
<dbReference type="SUPFAM" id="SSF50346">
    <property type="entry name" value="PRC-barrel domain"/>
    <property type="match status" value="1"/>
</dbReference>
<dbReference type="Gene3D" id="2.40.30.60">
    <property type="entry name" value="RimM"/>
    <property type="match status" value="1"/>
</dbReference>
<dbReference type="NCBIfam" id="TIGR02273">
    <property type="entry name" value="16S_RimM"/>
    <property type="match status" value="1"/>
</dbReference>
<evidence type="ECO:0000313" key="8">
    <source>
        <dbReference type="EMBL" id="RGR76970.1"/>
    </source>
</evidence>
<proteinExistence type="inferred from homology"/>
<dbReference type="Pfam" id="PF24986">
    <property type="entry name" value="PRC_RimM"/>
    <property type="match status" value="1"/>
</dbReference>
<evidence type="ECO:0000256" key="4">
    <source>
        <dbReference type="ARBA" id="ARBA00023186"/>
    </source>
</evidence>
<dbReference type="GO" id="GO:0005840">
    <property type="term" value="C:ribosome"/>
    <property type="evidence" value="ECO:0007669"/>
    <property type="project" value="InterPro"/>
</dbReference>
<evidence type="ECO:0000256" key="3">
    <source>
        <dbReference type="ARBA" id="ARBA00022552"/>
    </source>
</evidence>
<comment type="subcellular location">
    <subcellularLocation>
        <location evidence="5">Cytoplasm</location>
    </subcellularLocation>
</comment>
<comment type="domain">
    <text evidence="5">The PRC barrel domain binds ribosomal protein uS19.</text>
</comment>
<dbReference type="InterPro" id="IPR002676">
    <property type="entry name" value="RimM_N"/>
</dbReference>
<evidence type="ECO:0000256" key="5">
    <source>
        <dbReference type="HAMAP-Rule" id="MF_00014"/>
    </source>
</evidence>
<organism evidence="8 9">
    <name type="scientific">Holdemania filiformis</name>
    <dbReference type="NCBI Taxonomy" id="61171"/>
    <lineage>
        <taxon>Bacteria</taxon>
        <taxon>Bacillati</taxon>
        <taxon>Bacillota</taxon>
        <taxon>Erysipelotrichia</taxon>
        <taxon>Erysipelotrichales</taxon>
        <taxon>Erysipelotrichaceae</taxon>
        <taxon>Holdemania</taxon>
    </lineage>
</organism>
<dbReference type="SUPFAM" id="SSF50447">
    <property type="entry name" value="Translation proteins"/>
    <property type="match status" value="1"/>
</dbReference>
<evidence type="ECO:0000313" key="9">
    <source>
        <dbReference type="Proteomes" id="UP000284178"/>
    </source>
</evidence>
<feature type="domain" description="RimM N-terminal" evidence="6">
    <location>
        <begin position="17"/>
        <end position="98"/>
    </location>
</feature>
<sequence>METKQRKGESPMKKMIIGKIVNTFGIRGELKVVPDTDFVEERFAPGQTLTVCLPEGDQEVTIAAVKEHKGLLLMLLEGVTNINQVERYKGCELAVDQEALPPLAEGEYYFFQLKGLKAIDPQGNELGTVVRMEASAAQNLIRLKKPDGKQALIPYIDVFVKQVDLQAKTITLDLIEGML</sequence>
<accession>A0A412G6N9</accession>